<evidence type="ECO:0000313" key="3">
    <source>
        <dbReference type="Proteomes" id="UP000198983"/>
    </source>
</evidence>
<dbReference type="PANTHER" id="PTHR43685:SF3">
    <property type="entry name" value="SLR2126 PROTEIN"/>
    <property type="match status" value="1"/>
</dbReference>
<dbReference type="Proteomes" id="UP000198983">
    <property type="component" value="Chromosome I"/>
</dbReference>
<evidence type="ECO:0000259" key="1">
    <source>
        <dbReference type="Pfam" id="PF00535"/>
    </source>
</evidence>
<dbReference type="InterPro" id="IPR001173">
    <property type="entry name" value="Glyco_trans_2-like"/>
</dbReference>
<dbReference type="OrthoDB" id="3177103at2"/>
<accession>A0A1H1UQ39</accession>
<protein>
    <submittedName>
        <fullName evidence="2">Glycosyltransferase, GT2 family</fullName>
    </submittedName>
</protein>
<keyword evidence="3" id="KW-1185">Reference proteome</keyword>
<dbReference type="Gene3D" id="3.90.550.10">
    <property type="entry name" value="Spore Coat Polysaccharide Biosynthesis Protein SpsA, Chain A"/>
    <property type="match status" value="1"/>
</dbReference>
<dbReference type="RefSeq" id="WP_092654886.1">
    <property type="nucleotide sequence ID" value="NZ_LT629732.1"/>
</dbReference>
<dbReference type="STRING" id="117157.SAMN04489717_3725"/>
<dbReference type="AlphaFoldDB" id="A0A1H1UQ39"/>
<keyword evidence="2" id="KW-0808">Transferase</keyword>
<evidence type="ECO:0000313" key="2">
    <source>
        <dbReference type="EMBL" id="SDS74587.1"/>
    </source>
</evidence>
<dbReference type="CDD" id="cd00761">
    <property type="entry name" value="Glyco_tranf_GTA_type"/>
    <property type="match status" value="1"/>
</dbReference>
<dbReference type="InterPro" id="IPR029044">
    <property type="entry name" value="Nucleotide-diphossugar_trans"/>
</dbReference>
<name>A0A1H1UQ39_9ACTN</name>
<organism evidence="2 3">
    <name type="scientific">Actinopolymorpha singaporensis</name>
    <dbReference type="NCBI Taxonomy" id="117157"/>
    <lineage>
        <taxon>Bacteria</taxon>
        <taxon>Bacillati</taxon>
        <taxon>Actinomycetota</taxon>
        <taxon>Actinomycetes</taxon>
        <taxon>Propionibacteriales</taxon>
        <taxon>Actinopolymorphaceae</taxon>
        <taxon>Actinopolymorpha</taxon>
    </lineage>
</organism>
<dbReference type="PANTHER" id="PTHR43685">
    <property type="entry name" value="GLYCOSYLTRANSFERASE"/>
    <property type="match status" value="1"/>
</dbReference>
<dbReference type="GO" id="GO:0016740">
    <property type="term" value="F:transferase activity"/>
    <property type="evidence" value="ECO:0007669"/>
    <property type="project" value="UniProtKB-KW"/>
</dbReference>
<gene>
    <name evidence="2" type="ORF">SAMN04489717_3725</name>
</gene>
<proteinExistence type="predicted"/>
<dbReference type="SUPFAM" id="SSF53448">
    <property type="entry name" value="Nucleotide-diphospho-sugar transferases"/>
    <property type="match status" value="1"/>
</dbReference>
<dbReference type="EMBL" id="LT629732">
    <property type="protein sequence ID" value="SDS74587.1"/>
    <property type="molecule type" value="Genomic_DNA"/>
</dbReference>
<feature type="domain" description="Glycosyltransferase 2-like" evidence="1">
    <location>
        <begin position="28"/>
        <end position="156"/>
    </location>
</feature>
<dbReference type="InterPro" id="IPR050834">
    <property type="entry name" value="Glycosyltransf_2"/>
</dbReference>
<reference evidence="2 3" key="1">
    <citation type="submission" date="2016-10" db="EMBL/GenBank/DDBJ databases">
        <authorList>
            <person name="de Groot N.N."/>
        </authorList>
    </citation>
    <scope>NUCLEOTIDE SEQUENCE [LARGE SCALE GENOMIC DNA]</scope>
    <source>
        <strain evidence="2 3">DSM 22024</strain>
    </source>
</reference>
<dbReference type="Pfam" id="PF00535">
    <property type="entry name" value="Glycos_transf_2"/>
    <property type="match status" value="1"/>
</dbReference>
<sequence>MSDPLAADEAATDGGADGVGASRGTTVSVILPTYNRCDVVETTLRHFIAQDYPAEQMEVLVADNSTDGTPDMVRRLAANSPLTIRLVSSEERLPAVKRNQALRQASGDLVLWMNDDVWVRPDMVRRHVEMHARHDAPIAVLGHVEQSPQMPPNPFTDWYRPFSYWEIADRAGKTVSYRYHWSMNLSLPRRVMLQRNLVFHEDWANIGHEDIELGYRWTRAGYEIVYEPRAWGEHYHPHDLLSACRLQESVGRGLRDLEVLIPEPDLLERYGVFSRNASPRGMLRMGVRNALFNRLTVPPLRAWLAGLQERNALAEWLYWKVLLFHTERGYHTSLPRRPAVVPTWPAAGPTPVGTPG</sequence>